<keyword evidence="3" id="KW-1185">Reference proteome</keyword>
<protein>
    <submittedName>
        <fullName evidence="2">Gliding motility-associated lipoprotein GldB</fullName>
    </submittedName>
</protein>
<dbReference type="AlphaFoldDB" id="A0A1I2HAU8"/>
<feature type="chain" id="PRO_5011492687" evidence="1">
    <location>
        <begin position="24"/>
        <end position="337"/>
    </location>
</feature>
<evidence type="ECO:0000313" key="2">
    <source>
        <dbReference type="EMBL" id="SFF27314.1"/>
    </source>
</evidence>
<dbReference type="InterPro" id="IPR019853">
    <property type="entry name" value="GldB-like"/>
</dbReference>
<dbReference type="PROSITE" id="PS51257">
    <property type="entry name" value="PROKAR_LIPOPROTEIN"/>
    <property type="match status" value="1"/>
</dbReference>
<gene>
    <name evidence="2" type="ORF">SAMN04488541_102318</name>
</gene>
<reference evidence="2 3" key="1">
    <citation type="submission" date="2016-10" db="EMBL/GenBank/DDBJ databases">
        <authorList>
            <person name="de Groot N.N."/>
        </authorList>
    </citation>
    <scope>NUCLEOTIDE SEQUENCE [LARGE SCALE GENOMIC DNA]</scope>
    <source>
        <strain>GEY</strain>
        <strain evidence="3">DSM 9560</strain>
    </source>
</reference>
<keyword evidence="2" id="KW-0449">Lipoprotein</keyword>
<proteinExistence type="predicted"/>
<accession>A0A1I2HAU8</accession>
<dbReference type="RefSeq" id="WP_091546239.1">
    <property type="nucleotide sequence ID" value="NZ_FONY01000023.1"/>
</dbReference>
<dbReference type="Proteomes" id="UP000199513">
    <property type="component" value="Unassembled WGS sequence"/>
</dbReference>
<feature type="signal peptide" evidence="1">
    <location>
        <begin position="1"/>
        <end position="23"/>
    </location>
</feature>
<dbReference type="STRING" id="1003.SAMN04488541_102318"/>
<dbReference type="Pfam" id="PF25594">
    <property type="entry name" value="GldB_lipo"/>
    <property type="match status" value="1"/>
</dbReference>
<dbReference type="EMBL" id="FONY01000023">
    <property type="protein sequence ID" value="SFF27314.1"/>
    <property type="molecule type" value="Genomic_DNA"/>
</dbReference>
<name>A0A1I2HAU8_9BACT</name>
<evidence type="ECO:0000256" key="1">
    <source>
        <dbReference type="SAM" id="SignalP"/>
    </source>
</evidence>
<dbReference type="OrthoDB" id="976022at2"/>
<evidence type="ECO:0000313" key="3">
    <source>
        <dbReference type="Proteomes" id="UP000199513"/>
    </source>
</evidence>
<keyword evidence="1" id="KW-0732">Signal</keyword>
<organism evidence="2 3">
    <name type="scientific">Thermoflexibacter ruber</name>
    <dbReference type="NCBI Taxonomy" id="1003"/>
    <lineage>
        <taxon>Bacteria</taxon>
        <taxon>Pseudomonadati</taxon>
        <taxon>Bacteroidota</taxon>
        <taxon>Cytophagia</taxon>
        <taxon>Cytophagales</taxon>
        <taxon>Thermoflexibacteraceae</taxon>
        <taxon>Thermoflexibacter</taxon>
    </lineage>
</organism>
<sequence length="337" mass="39344">MSKAYLYKASAFVFLLISLLSCSSDEQLEKLPDLSKVKLSLKINRLDREISNFKDPAEAFNFIKKYSDFATAYLPFPDSVQAEEIYRLSQSPYIDTLSQEVEAYFGEMEDIRNDLETAFRVVKYYYPDFHIPTIYTIITGFSNDLYVDSSMVVIGLDYFLGKHTRYTIRNHRGERLPQYMTDRYQKEYIVPAVMLLVSQQFNERDPMDKTLLAEMIAWGKTYEFAKMTAPHVADSLIISYSSEGIAKCFANQDILWAHFVEKNLFFEKSYAMLNRYIGERPFTSEIGDDCPGRIGRWVGWQIVRSYLKNNPEVTLTRLMSEPKAQLIFEKSKYRPMQ</sequence>